<dbReference type="Gene3D" id="2.40.50.40">
    <property type="match status" value="1"/>
</dbReference>
<feature type="region of interest" description="Disordered" evidence="2">
    <location>
        <begin position="149"/>
        <end position="171"/>
    </location>
</feature>
<dbReference type="InterPro" id="IPR001811">
    <property type="entry name" value="Chemokine_IL8-like_dom"/>
</dbReference>
<dbReference type="PANTHER" id="PTHR12015">
    <property type="entry name" value="SMALL INDUCIBLE CYTOKINE A"/>
    <property type="match status" value="1"/>
</dbReference>
<protein>
    <recommendedName>
        <fullName evidence="3">Chemokine interleukin-8-like domain-containing protein</fullName>
    </recommendedName>
</protein>
<accession>A0ABN9M849</accession>
<dbReference type="InterPro" id="IPR036048">
    <property type="entry name" value="Interleukin_8-like_sf"/>
</dbReference>
<keyword evidence="5" id="KW-1185">Reference proteome</keyword>
<name>A0ABN9M849_9NEOB</name>
<comment type="caution">
    <text evidence="4">The sequence shown here is derived from an EMBL/GenBank/DDBJ whole genome shotgun (WGS) entry which is preliminary data.</text>
</comment>
<evidence type="ECO:0000256" key="1">
    <source>
        <dbReference type="ARBA" id="ARBA00022514"/>
    </source>
</evidence>
<reference evidence="4" key="1">
    <citation type="submission" date="2023-07" db="EMBL/GenBank/DDBJ databases">
        <authorList>
            <person name="Stuckert A."/>
        </authorList>
    </citation>
    <scope>NUCLEOTIDE SEQUENCE</scope>
</reference>
<feature type="compositionally biased region" description="Basic residues" evidence="2">
    <location>
        <begin position="160"/>
        <end position="171"/>
    </location>
</feature>
<sequence length="171" mass="19400">MRYATFAPKSRFNDAKSAISQPMKIWHPPSVVLSRLLYIIAEKMQNNENNKIINYQNNRESQHHIANKHSFQIKKQGASEGAGVAVKDCCLQTSVKKIPFGAINGYEIQAKHTGCPIEAVVFLTNTNPVKNLCATPGISWVKKWVKKLEKRKKDTEKKENKAKKSVKHELE</sequence>
<dbReference type="SUPFAM" id="SSF54117">
    <property type="entry name" value="Interleukin 8-like chemokines"/>
    <property type="match status" value="1"/>
</dbReference>
<keyword evidence="1" id="KW-0202">Cytokine</keyword>
<evidence type="ECO:0000313" key="4">
    <source>
        <dbReference type="EMBL" id="CAJ0961267.1"/>
    </source>
</evidence>
<dbReference type="EMBL" id="CAUEEQ010052213">
    <property type="protein sequence ID" value="CAJ0961267.1"/>
    <property type="molecule type" value="Genomic_DNA"/>
</dbReference>
<dbReference type="InterPro" id="IPR039809">
    <property type="entry name" value="Chemokine_b/g/d"/>
</dbReference>
<evidence type="ECO:0000256" key="2">
    <source>
        <dbReference type="SAM" id="MobiDB-lite"/>
    </source>
</evidence>
<gene>
    <name evidence="4" type="ORF">RIMI_LOCUS17688993</name>
</gene>
<dbReference type="Pfam" id="PF00048">
    <property type="entry name" value="IL8"/>
    <property type="match status" value="1"/>
</dbReference>
<feature type="domain" description="Chemokine interleukin-8-like" evidence="3">
    <location>
        <begin position="86"/>
        <end position="148"/>
    </location>
</feature>
<evidence type="ECO:0000313" key="5">
    <source>
        <dbReference type="Proteomes" id="UP001176940"/>
    </source>
</evidence>
<dbReference type="Proteomes" id="UP001176940">
    <property type="component" value="Unassembled WGS sequence"/>
</dbReference>
<dbReference type="SMART" id="SM00199">
    <property type="entry name" value="SCY"/>
    <property type="match status" value="1"/>
</dbReference>
<evidence type="ECO:0000259" key="3">
    <source>
        <dbReference type="SMART" id="SM00199"/>
    </source>
</evidence>
<proteinExistence type="predicted"/>
<organism evidence="4 5">
    <name type="scientific">Ranitomeya imitator</name>
    <name type="common">mimic poison frog</name>
    <dbReference type="NCBI Taxonomy" id="111125"/>
    <lineage>
        <taxon>Eukaryota</taxon>
        <taxon>Metazoa</taxon>
        <taxon>Chordata</taxon>
        <taxon>Craniata</taxon>
        <taxon>Vertebrata</taxon>
        <taxon>Euteleostomi</taxon>
        <taxon>Amphibia</taxon>
        <taxon>Batrachia</taxon>
        <taxon>Anura</taxon>
        <taxon>Neobatrachia</taxon>
        <taxon>Hyloidea</taxon>
        <taxon>Dendrobatidae</taxon>
        <taxon>Dendrobatinae</taxon>
        <taxon>Ranitomeya</taxon>
    </lineage>
</organism>